<dbReference type="AlphaFoldDB" id="A0AAV9WFG7"/>
<accession>A0AAV9WFG7</accession>
<reference evidence="1 2" key="1">
    <citation type="submission" date="2023-08" db="EMBL/GenBank/DDBJ databases">
        <authorList>
            <person name="Palmer J.M."/>
        </authorList>
    </citation>
    <scope>NUCLEOTIDE SEQUENCE [LARGE SCALE GENOMIC DNA]</scope>
    <source>
        <strain evidence="1 2">TWF481</strain>
    </source>
</reference>
<evidence type="ECO:0000313" key="1">
    <source>
        <dbReference type="EMBL" id="KAK6506874.1"/>
    </source>
</evidence>
<dbReference type="Proteomes" id="UP001370758">
    <property type="component" value="Unassembled WGS sequence"/>
</dbReference>
<keyword evidence="2" id="KW-1185">Reference proteome</keyword>
<dbReference type="EMBL" id="JAVHJL010000003">
    <property type="protein sequence ID" value="KAK6506874.1"/>
    <property type="molecule type" value="Genomic_DNA"/>
</dbReference>
<comment type="caution">
    <text evidence="1">The sequence shown here is derived from an EMBL/GenBank/DDBJ whole genome shotgun (WGS) entry which is preliminary data.</text>
</comment>
<evidence type="ECO:0000313" key="2">
    <source>
        <dbReference type="Proteomes" id="UP001370758"/>
    </source>
</evidence>
<proteinExistence type="predicted"/>
<gene>
    <name evidence="1" type="ORF">TWF481_005334</name>
</gene>
<protein>
    <submittedName>
        <fullName evidence="1">Uncharacterized protein</fullName>
    </submittedName>
</protein>
<sequence length="353" mass="41769">MVQYCSLTHQSVNTIRHLQDCTRIQEAIGSVSIAEERLLEKYPILQPDVDLSTISKRKRIYFIFASWPSRDPFLGILELQESYVNALRILIATCLEVDTYLSLQGAYEQVLELHCLGFRSPGQSSGTPLEYTIPTLLFMKEDQICYTYLCFRWGRRDREVRTDIEALERLLDHKRFKKNVFGGLEKAVSTLNCIPDVVIQGAMVLLYFWWLRDLENLRLVRLMEAWLVRRLNFDIYTIIQSYMTETVVIAEDRDLMKQSNTPLIEKMEKRMRYHFRCGNYMNETFWEQMVEASEDEMVHSLVKNARSDNKGHCRLISGEQEHERKILNILYWPFRNTPGAFEYVKKMIMEEIR</sequence>
<name>A0AAV9WFG7_9PEZI</name>
<organism evidence="1 2">
    <name type="scientific">Arthrobotrys musiformis</name>
    <dbReference type="NCBI Taxonomy" id="47236"/>
    <lineage>
        <taxon>Eukaryota</taxon>
        <taxon>Fungi</taxon>
        <taxon>Dikarya</taxon>
        <taxon>Ascomycota</taxon>
        <taxon>Pezizomycotina</taxon>
        <taxon>Orbiliomycetes</taxon>
        <taxon>Orbiliales</taxon>
        <taxon>Orbiliaceae</taxon>
        <taxon>Arthrobotrys</taxon>
    </lineage>
</organism>